<dbReference type="Gene3D" id="1.10.10.2910">
    <property type="match status" value="1"/>
</dbReference>
<organism evidence="2 3">
    <name type="scientific">Wansuia hejianensis</name>
    <dbReference type="NCBI Taxonomy" id="2763667"/>
    <lineage>
        <taxon>Bacteria</taxon>
        <taxon>Bacillati</taxon>
        <taxon>Bacillota</taxon>
        <taxon>Clostridia</taxon>
        <taxon>Lachnospirales</taxon>
        <taxon>Lachnospiraceae</taxon>
        <taxon>Wansuia</taxon>
    </lineage>
</organism>
<dbReference type="InterPro" id="IPR010359">
    <property type="entry name" value="IrrE_HExxH"/>
</dbReference>
<dbReference type="EMBL" id="JACRTK010000002">
    <property type="protein sequence ID" value="MBC8590652.1"/>
    <property type="molecule type" value="Genomic_DNA"/>
</dbReference>
<accession>A0A926IHG6</accession>
<dbReference type="RefSeq" id="WP_249323489.1">
    <property type="nucleotide sequence ID" value="NZ_JACRTK010000002.1"/>
</dbReference>
<dbReference type="Pfam" id="PF06114">
    <property type="entry name" value="Peptidase_M78"/>
    <property type="match status" value="1"/>
</dbReference>
<dbReference type="AlphaFoldDB" id="A0A926IHG6"/>
<name>A0A926IHG6_9FIRM</name>
<reference evidence="2 3" key="1">
    <citation type="submission" date="2020-08" db="EMBL/GenBank/DDBJ databases">
        <title>Genome public.</title>
        <authorList>
            <person name="Liu C."/>
            <person name="Sun Q."/>
        </authorList>
    </citation>
    <scope>NUCLEOTIDE SEQUENCE [LARGE SCALE GENOMIC DNA]</scope>
    <source>
        <strain evidence="2 3">NSJ-26</strain>
    </source>
</reference>
<sequence>MSNDIKDIVLGLKDLYDTSNPFELCKCLDITVLIHDLGDELLGFFQRTKNDIEILHINSRLNDYERKYICSHELGHAILQPDLAISFFIENPLLIKNRFEIEADTFTAELLLEDDIIEQYEGYTIEQIALSEKVPTRIIELKFKCLGLF</sequence>
<evidence type="ECO:0000313" key="3">
    <source>
        <dbReference type="Proteomes" id="UP000601522"/>
    </source>
</evidence>
<keyword evidence="3" id="KW-1185">Reference proteome</keyword>
<protein>
    <submittedName>
        <fullName evidence="2">ImmA/IrrE family metallo-endopeptidase</fullName>
    </submittedName>
</protein>
<dbReference type="Proteomes" id="UP000601522">
    <property type="component" value="Unassembled WGS sequence"/>
</dbReference>
<comment type="caution">
    <text evidence="2">The sequence shown here is derived from an EMBL/GenBank/DDBJ whole genome shotgun (WGS) entry which is preliminary data.</text>
</comment>
<feature type="domain" description="IrrE N-terminal-like" evidence="1">
    <location>
        <begin position="25"/>
        <end position="121"/>
    </location>
</feature>
<evidence type="ECO:0000313" key="2">
    <source>
        <dbReference type="EMBL" id="MBC8590652.1"/>
    </source>
</evidence>
<gene>
    <name evidence="2" type="ORF">H8689_05840</name>
</gene>
<proteinExistence type="predicted"/>
<evidence type="ECO:0000259" key="1">
    <source>
        <dbReference type="Pfam" id="PF06114"/>
    </source>
</evidence>